<evidence type="ECO:0000313" key="1">
    <source>
        <dbReference type="EMBL" id="KAI6090776.1"/>
    </source>
</evidence>
<evidence type="ECO:0000313" key="2">
    <source>
        <dbReference type="Proteomes" id="UP001497680"/>
    </source>
</evidence>
<gene>
    <name evidence="1" type="ORF">F4821DRAFT_10118</name>
</gene>
<proteinExistence type="predicted"/>
<name>A0ACC0DDN8_9PEZI</name>
<keyword evidence="2" id="KW-1185">Reference proteome</keyword>
<organism evidence="1 2">
    <name type="scientific">Hypoxylon rubiginosum</name>
    <dbReference type="NCBI Taxonomy" id="110542"/>
    <lineage>
        <taxon>Eukaryota</taxon>
        <taxon>Fungi</taxon>
        <taxon>Dikarya</taxon>
        <taxon>Ascomycota</taxon>
        <taxon>Pezizomycotina</taxon>
        <taxon>Sordariomycetes</taxon>
        <taxon>Xylariomycetidae</taxon>
        <taxon>Xylariales</taxon>
        <taxon>Hypoxylaceae</taxon>
        <taxon>Hypoxylon</taxon>
    </lineage>
</organism>
<comment type="caution">
    <text evidence="1">The sequence shown here is derived from an EMBL/GenBank/DDBJ whole genome shotgun (WGS) entry which is preliminary data.</text>
</comment>
<sequence>MGSKLNNYSNIGPVSIVFAPAVQIESAWYQLRKAPKHTVNDDSTDVGIVTPVTVLPNLKSSSLDADEISKIVDEFWATDDVYNSAFESTLVVQQEDKPDSADNTCKSLKLHNSEVRIVYAVVPRASLLPKGPYFLAGGVLHEAWRLFPDTNDAFFSPVQPVPGHEEAFTWLRAPMVFGPSLVVAVPSRLYFERTKSKPLNGMRIAIKDNFDLKGMHTVVSNKSFLKLHDPASETAVAVQDLIVKGAIIVGKTKMTSFADREYPPSDWIDYHCPFNPRGDGYLVPEGSSTGSASAIATYDWLDAALGTDTSASLRAPAAAQGIFGLRTSYGAIPTDGVIPLVKRFDVAGFMARDISTMQLLARQMIKTTGSPSTEFPKKLIYNPDWSDDDNLPEAKVQFDAFVKKLEEFLGVKRTIVDIEKQWTDDDPMKTGKSFEQEFLRTYERIQGPASYEYQLAWAKKYAEKFGKAPYIPPAIKNRWPYVKTMTPEEVIGAHEQADAYREWFQTQILPSDGNGASSAVMVDRWTWRLNYRDTLKEAPNSGRDYGFGQEFSASIAELPELVICIGQYGYDSIISQTREYAPVAVSLIGAKGSDQMLLKLAEEFMNYAGIQTKVLVGRTSFPAPDHFLPPDWHL</sequence>
<accession>A0ACC0DDN8</accession>
<dbReference type="EMBL" id="MU394289">
    <property type="protein sequence ID" value="KAI6090776.1"/>
    <property type="molecule type" value="Genomic_DNA"/>
</dbReference>
<dbReference type="Proteomes" id="UP001497680">
    <property type="component" value="Unassembled WGS sequence"/>
</dbReference>
<protein>
    <submittedName>
        <fullName evidence="1">Amidase signature domain-containing protein</fullName>
    </submittedName>
</protein>
<reference evidence="1 2" key="1">
    <citation type="journal article" date="2022" name="New Phytol.">
        <title>Ecological generalism drives hyperdiversity of secondary metabolite gene clusters in xylarialean endophytes.</title>
        <authorList>
            <person name="Franco M.E.E."/>
            <person name="Wisecaver J.H."/>
            <person name="Arnold A.E."/>
            <person name="Ju Y.M."/>
            <person name="Slot J.C."/>
            <person name="Ahrendt S."/>
            <person name="Moore L.P."/>
            <person name="Eastman K.E."/>
            <person name="Scott K."/>
            <person name="Konkel Z."/>
            <person name="Mondo S.J."/>
            <person name="Kuo A."/>
            <person name="Hayes R.D."/>
            <person name="Haridas S."/>
            <person name="Andreopoulos B."/>
            <person name="Riley R."/>
            <person name="LaButti K."/>
            <person name="Pangilinan J."/>
            <person name="Lipzen A."/>
            <person name="Amirebrahimi M."/>
            <person name="Yan J."/>
            <person name="Adam C."/>
            <person name="Keymanesh K."/>
            <person name="Ng V."/>
            <person name="Louie K."/>
            <person name="Northen T."/>
            <person name="Drula E."/>
            <person name="Henrissat B."/>
            <person name="Hsieh H.M."/>
            <person name="Youens-Clark K."/>
            <person name="Lutzoni F."/>
            <person name="Miadlikowska J."/>
            <person name="Eastwood D.C."/>
            <person name="Hamelin R.C."/>
            <person name="Grigoriev I.V."/>
            <person name="U'Ren J.M."/>
        </authorList>
    </citation>
    <scope>NUCLEOTIDE SEQUENCE [LARGE SCALE GENOMIC DNA]</scope>
    <source>
        <strain evidence="1 2">ER1909</strain>
    </source>
</reference>